<evidence type="ECO:0000256" key="1">
    <source>
        <dbReference type="ARBA" id="ARBA00023015"/>
    </source>
</evidence>
<dbReference type="GO" id="GO:0006355">
    <property type="term" value="P:regulation of DNA-templated transcription"/>
    <property type="evidence" value="ECO:0007669"/>
    <property type="project" value="InterPro"/>
</dbReference>
<dbReference type="CDD" id="cd06170">
    <property type="entry name" value="LuxR_C_like"/>
    <property type="match status" value="1"/>
</dbReference>
<dbReference type="GO" id="GO:0003677">
    <property type="term" value="F:DNA binding"/>
    <property type="evidence" value="ECO:0007669"/>
    <property type="project" value="UniProtKB-KW"/>
</dbReference>
<dbReference type="InterPro" id="IPR016032">
    <property type="entry name" value="Sig_transdc_resp-reg_C-effctor"/>
</dbReference>
<organism evidence="5 6">
    <name type="scientific">Lunatimonas lonarensis</name>
    <dbReference type="NCBI Taxonomy" id="1232681"/>
    <lineage>
        <taxon>Bacteria</taxon>
        <taxon>Pseudomonadati</taxon>
        <taxon>Bacteroidota</taxon>
        <taxon>Cytophagia</taxon>
        <taxon>Cytophagales</taxon>
        <taxon>Cyclobacteriaceae</taxon>
    </lineage>
</organism>
<protein>
    <submittedName>
        <fullName evidence="5">LuxR family transcriptional regulator protein</fullName>
    </submittedName>
</protein>
<dbReference type="RefSeq" id="WP_010852654.1">
    <property type="nucleotide sequence ID" value="NZ_AQHR01000021.1"/>
</dbReference>
<keyword evidence="3" id="KW-0804">Transcription</keyword>
<dbReference type="InterPro" id="IPR000792">
    <property type="entry name" value="Tscrpt_reg_LuxR_C"/>
</dbReference>
<dbReference type="PROSITE" id="PS50043">
    <property type="entry name" value="HTH_LUXR_2"/>
    <property type="match status" value="1"/>
</dbReference>
<proteinExistence type="predicted"/>
<evidence type="ECO:0000259" key="4">
    <source>
        <dbReference type="PROSITE" id="PS50043"/>
    </source>
</evidence>
<evidence type="ECO:0000256" key="3">
    <source>
        <dbReference type="ARBA" id="ARBA00023163"/>
    </source>
</evidence>
<dbReference type="Pfam" id="PF00196">
    <property type="entry name" value="GerE"/>
    <property type="match status" value="1"/>
</dbReference>
<dbReference type="PANTHER" id="PTHR44688:SF16">
    <property type="entry name" value="DNA-BINDING TRANSCRIPTIONAL ACTIVATOR DEVR_DOSR"/>
    <property type="match status" value="1"/>
</dbReference>
<evidence type="ECO:0000256" key="2">
    <source>
        <dbReference type="ARBA" id="ARBA00023125"/>
    </source>
</evidence>
<dbReference type="AlphaFoldDB" id="R7ZXW7"/>
<name>R7ZXW7_9BACT</name>
<accession>R7ZXW7</accession>
<dbReference type="SMART" id="SM00421">
    <property type="entry name" value="HTH_LUXR"/>
    <property type="match status" value="1"/>
</dbReference>
<dbReference type="STRING" id="1232681.ADIS_0505"/>
<reference evidence="5 6" key="1">
    <citation type="submission" date="2013-02" db="EMBL/GenBank/DDBJ databases">
        <title>A novel strain isolated from Lonar lake, Maharashtra, India.</title>
        <authorList>
            <person name="Singh A."/>
        </authorList>
    </citation>
    <scope>NUCLEOTIDE SEQUENCE [LARGE SCALE GENOMIC DNA]</scope>
    <source>
        <strain evidence="5 6">AK24</strain>
    </source>
</reference>
<gene>
    <name evidence="5" type="ORF">ADIS_0505</name>
</gene>
<evidence type="ECO:0000313" key="6">
    <source>
        <dbReference type="Proteomes" id="UP000013909"/>
    </source>
</evidence>
<dbReference type="PRINTS" id="PR00038">
    <property type="entry name" value="HTHLUXR"/>
</dbReference>
<dbReference type="EMBL" id="AQHR01000021">
    <property type="protein sequence ID" value="EON78912.1"/>
    <property type="molecule type" value="Genomic_DNA"/>
</dbReference>
<keyword evidence="2" id="KW-0238">DNA-binding</keyword>
<comment type="caution">
    <text evidence="5">The sequence shown here is derived from an EMBL/GenBank/DDBJ whole genome shotgun (WGS) entry which is preliminary data.</text>
</comment>
<keyword evidence="1" id="KW-0805">Transcription regulation</keyword>
<dbReference type="PANTHER" id="PTHR44688">
    <property type="entry name" value="DNA-BINDING TRANSCRIPTIONAL ACTIVATOR DEVR_DOSR"/>
    <property type="match status" value="1"/>
</dbReference>
<keyword evidence="6" id="KW-1185">Reference proteome</keyword>
<dbReference type="PROSITE" id="PS00622">
    <property type="entry name" value="HTH_LUXR_1"/>
    <property type="match status" value="1"/>
</dbReference>
<dbReference type="InterPro" id="IPR036388">
    <property type="entry name" value="WH-like_DNA-bd_sf"/>
</dbReference>
<sequence length="258" mass="29017">MRDGIEKMHQVWESLVLEEQVQTELPEIDFNQIVSAVFATGPFYYYLIDFFDFSVSHISSGFAQAHGVNPQEIYTVNDILALVHPDDLPLVAKAEEGAFGYMQNHVGISSIKSYKFSYNFRFRNATGAYDMYNHQSLVLTTDEHNNFVKALNIHTNISHLTSKNSYTFSIIGLNGLPSFLNLPIFEAGENESLGVNNFSRREIEIIKLIAAGTSSKHIADRLFISPETVKSHRKNIFRKAGCTTAAELVARSISEGWI</sequence>
<feature type="domain" description="HTH luxR-type" evidence="4">
    <location>
        <begin position="191"/>
        <end position="256"/>
    </location>
</feature>
<evidence type="ECO:0000313" key="5">
    <source>
        <dbReference type="EMBL" id="EON78912.1"/>
    </source>
</evidence>
<dbReference type="Gene3D" id="3.30.450.20">
    <property type="entry name" value="PAS domain"/>
    <property type="match status" value="1"/>
</dbReference>
<dbReference type="Gene3D" id="1.10.10.10">
    <property type="entry name" value="Winged helix-like DNA-binding domain superfamily/Winged helix DNA-binding domain"/>
    <property type="match status" value="1"/>
</dbReference>
<dbReference type="Proteomes" id="UP000013909">
    <property type="component" value="Unassembled WGS sequence"/>
</dbReference>
<dbReference type="OrthoDB" id="1727128at2"/>
<dbReference type="SUPFAM" id="SSF46894">
    <property type="entry name" value="C-terminal effector domain of the bipartite response regulators"/>
    <property type="match status" value="1"/>
</dbReference>